<keyword evidence="3" id="KW-0813">Transport</keyword>
<keyword evidence="4" id="KW-1003">Cell membrane</keyword>
<reference evidence="10" key="1">
    <citation type="submission" date="2016-10" db="EMBL/GenBank/DDBJ databases">
        <title>Sequence of Gallionella enrichment culture.</title>
        <authorList>
            <person name="Poehlein A."/>
            <person name="Muehling M."/>
            <person name="Daniel R."/>
        </authorList>
    </citation>
    <scope>NUCLEOTIDE SEQUENCE</scope>
</reference>
<gene>
    <name evidence="10" type="ORF">GALL_346210</name>
</gene>
<keyword evidence="5 8" id="KW-0812">Transmembrane</keyword>
<feature type="transmembrane region" description="Helical" evidence="8">
    <location>
        <begin position="111"/>
        <end position="128"/>
    </location>
</feature>
<keyword evidence="7 8" id="KW-0472">Membrane</keyword>
<sequence>MSAGGSTPRRTPARTGLTLGLGAYLLWGGFPLYFPLLDPAGAVEIIAHRVVWSLVVCVALLTVTRGWEPFVAAVRHRRTLVLLSLAAALIAVNWLVYVYSVLSDQVVDASLGYFLNPLVTVLLAVFVLGERVRPVQWVALGFGALAVVVIAVGAARLPWIALTLAASFGLYGLIKNRVGRTVTALAGLGVETAVLSPVALAYIVWLQASGTGHFTGYGTWHAVALMSAGLLTATPLLLFSGAARRLPLRTIGMLQYLTPVLQLLLGLFVFHEHMPAARWIGFALVWVALVIFTVDGLRTSRLDALAQRATARS</sequence>
<feature type="transmembrane region" description="Helical" evidence="8">
    <location>
        <begin position="46"/>
        <end position="67"/>
    </location>
</feature>
<evidence type="ECO:0000256" key="7">
    <source>
        <dbReference type="ARBA" id="ARBA00023136"/>
    </source>
</evidence>
<dbReference type="Pfam" id="PF00892">
    <property type="entry name" value="EamA"/>
    <property type="match status" value="2"/>
</dbReference>
<evidence type="ECO:0000256" key="5">
    <source>
        <dbReference type="ARBA" id="ARBA00022692"/>
    </source>
</evidence>
<dbReference type="InterPro" id="IPR037185">
    <property type="entry name" value="EmrE-like"/>
</dbReference>
<dbReference type="PANTHER" id="PTHR22911">
    <property type="entry name" value="ACYL-MALONYL CONDENSING ENZYME-RELATED"/>
    <property type="match status" value="1"/>
</dbReference>
<dbReference type="EMBL" id="MLJW01000691">
    <property type="protein sequence ID" value="OIQ83568.1"/>
    <property type="molecule type" value="Genomic_DNA"/>
</dbReference>
<comment type="caution">
    <text evidence="10">The sequence shown here is derived from an EMBL/GenBank/DDBJ whole genome shotgun (WGS) entry which is preliminary data.</text>
</comment>
<feature type="transmembrane region" description="Helical" evidence="8">
    <location>
        <begin position="251"/>
        <end position="270"/>
    </location>
</feature>
<accession>A0A1J5QJA3</accession>
<comment type="similarity">
    <text evidence="2">Belongs to the EamA transporter family.</text>
</comment>
<feature type="domain" description="EamA" evidence="9">
    <location>
        <begin position="160"/>
        <end position="292"/>
    </location>
</feature>
<proteinExistence type="inferred from homology"/>
<feature type="transmembrane region" description="Helical" evidence="8">
    <location>
        <begin position="135"/>
        <end position="152"/>
    </location>
</feature>
<dbReference type="SUPFAM" id="SSF103481">
    <property type="entry name" value="Multidrug resistance efflux transporter EmrE"/>
    <property type="match status" value="2"/>
</dbReference>
<evidence type="ECO:0000256" key="3">
    <source>
        <dbReference type="ARBA" id="ARBA00022448"/>
    </source>
</evidence>
<evidence type="ECO:0000256" key="2">
    <source>
        <dbReference type="ARBA" id="ARBA00007362"/>
    </source>
</evidence>
<dbReference type="GO" id="GO:0005886">
    <property type="term" value="C:plasma membrane"/>
    <property type="evidence" value="ECO:0007669"/>
    <property type="project" value="UniProtKB-SubCell"/>
</dbReference>
<keyword evidence="6 8" id="KW-1133">Transmembrane helix</keyword>
<dbReference type="PANTHER" id="PTHR22911:SF137">
    <property type="entry name" value="SOLUTE CARRIER FAMILY 35 MEMBER G2-RELATED"/>
    <property type="match status" value="1"/>
</dbReference>
<dbReference type="NCBIfam" id="TIGR00688">
    <property type="entry name" value="rarD"/>
    <property type="match status" value="1"/>
</dbReference>
<feature type="transmembrane region" description="Helical" evidence="8">
    <location>
        <begin position="12"/>
        <end position="34"/>
    </location>
</feature>
<feature type="transmembrane region" description="Helical" evidence="8">
    <location>
        <begin position="217"/>
        <end position="239"/>
    </location>
</feature>
<evidence type="ECO:0000256" key="4">
    <source>
        <dbReference type="ARBA" id="ARBA00022475"/>
    </source>
</evidence>
<dbReference type="AlphaFoldDB" id="A0A1J5QJA3"/>
<feature type="transmembrane region" description="Helical" evidence="8">
    <location>
        <begin position="276"/>
        <end position="294"/>
    </location>
</feature>
<dbReference type="InterPro" id="IPR004626">
    <property type="entry name" value="RarD"/>
</dbReference>
<organism evidence="10">
    <name type="scientific">mine drainage metagenome</name>
    <dbReference type="NCBI Taxonomy" id="410659"/>
    <lineage>
        <taxon>unclassified sequences</taxon>
        <taxon>metagenomes</taxon>
        <taxon>ecological metagenomes</taxon>
    </lineage>
</organism>
<evidence type="ECO:0000256" key="8">
    <source>
        <dbReference type="SAM" id="Phobius"/>
    </source>
</evidence>
<protein>
    <submittedName>
        <fullName evidence="10">Putative DMT superfamily transporter inner membrane protein</fullName>
    </submittedName>
</protein>
<feature type="domain" description="EamA" evidence="9">
    <location>
        <begin position="15"/>
        <end position="151"/>
    </location>
</feature>
<comment type="subcellular location">
    <subcellularLocation>
        <location evidence="1">Cell membrane</location>
        <topology evidence="1">Multi-pass membrane protein</topology>
    </subcellularLocation>
</comment>
<evidence type="ECO:0000259" key="9">
    <source>
        <dbReference type="Pfam" id="PF00892"/>
    </source>
</evidence>
<feature type="transmembrane region" description="Helical" evidence="8">
    <location>
        <begin position="79"/>
        <end position="99"/>
    </location>
</feature>
<evidence type="ECO:0000256" key="6">
    <source>
        <dbReference type="ARBA" id="ARBA00022989"/>
    </source>
</evidence>
<feature type="transmembrane region" description="Helical" evidence="8">
    <location>
        <begin position="181"/>
        <end position="205"/>
    </location>
</feature>
<name>A0A1J5QJA3_9ZZZZ</name>
<feature type="transmembrane region" description="Helical" evidence="8">
    <location>
        <begin position="158"/>
        <end position="174"/>
    </location>
</feature>
<evidence type="ECO:0000313" key="10">
    <source>
        <dbReference type="EMBL" id="OIQ83568.1"/>
    </source>
</evidence>
<dbReference type="InterPro" id="IPR000620">
    <property type="entry name" value="EamA_dom"/>
</dbReference>
<evidence type="ECO:0000256" key="1">
    <source>
        <dbReference type="ARBA" id="ARBA00004651"/>
    </source>
</evidence>